<sequence length="167" mass="19033">MLAGLDITLLLGTKTSLAVIITERTPRNDGATSPSLTARISAKIASEKCPWVKQDQDATREIIIIMEHSEYCYSNAAPYEITKFYLVKNKDFDNTDFNRKKEAAETLCRTVMLFGFDSLLLDILNQQRIELFGDERKDEVLPTQHSYVNSRTVKAAIQPNSFKQNYF</sequence>
<dbReference type="AlphaFoldDB" id="A0A815FGG1"/>
<evidence type="ECO:0000256" key="1">
    <source>
        <dbReference type="SAM" id="SignalP"/>
    </source>
</evidence>
<evidence type="ECO:0000313" key="2">
    <source>
        <dbReference type="EMBL" id="CAF1328297.1"/>
    </source>
</evidence>
<keyword evidence="1" id="KW-0732">Signal</keyword>
<dbReference type="EMBL" id="CAJNOQ010013764">
    <property type="protein sequence ID" value="CAF1328297.1"/>
    <property type="molecule type" value="Genomic_DNA"/>
</dbReference>
<keyword evidence="4" id="KW-1185">Reference proteome</keyword>
<accession>A0A815FGG1</accession>
<comment type="caution">
    <text evidence="2">The sequence shown here is derived from an EMBL/GenBank/DDBJ whole genome shotgun (WGS) entry which is preliminary data.</text>
</comment>
<dbReference type="Proteomes" id="UP000681722">
    <property type="component" value="Unassembled WGS sequence"/>
</dbReference>
<feature type="chain" id="PRO_5036227422" evidence="1">
    <location>
        <begin position="19"/>
        <end position="167"/>
    </location>
</feature>
<protein>
    <submittedName>
        <fullName evidence="2">Uncharacterized protein</fullName>
    </submittedName>
</protein>
<organism evidence="2 4">
    <name type="scientific">Didymodactylos carnosus</name>
    <dbReference type="NCBI Taxonomy" id="1234261"/>
    <lineage>
        <taxon>Eukaryota</taxon>
        <taxon>Metazoa</taxon>
        <taxon>Spiralia</taxon>
        <taxon>Gnathifera</taxon>
        <taxon>Rotifera</taxon>
        <taxon>Eurotatoria</taxon>
        <taxon>Bdelloidea</taxon>
        <taxon>Philodinida</taxon>
        <taxon>Philodinidae</taxon>
        <taxon>Didymodactylos</taxon>
    </lineage>
</organism>
<proteinExistence type="predicted"/>
<dbReference type="Proteomes" id="UP000663829">
    <property type="component" value="Unassembled WGS sequence"/>
</dbReference>
<reference evidence="2" key="1">
    <citation type="submission" date="2021-02" db="EMBL/GenBank/DDBJ databases">
        <authorList>
            <person name="Nowell W R."/>
        </authorList>
    </citation>
    <scope>NUCLEOTIDE SEQUENCE</scope>
</reference>
<gene>
    <name evidence="2" type="ORF">GPM918_LOCUS29816</name>
    <name evidence="3" type="ORF">SRO942_LOCUS30410</name>
</gene>
<feature type="signal peptide" evidence="1">
    <location>
        <begin position="1"/>
        <end position="18"/>
    </location>
</feature>
<evidence type="ECO:0000313" key="3">
    <source>
        <dbReference type="EMBL" id="CAF4179774.1"/>
    </source>
</evidence>
<evidence type="ECO:0000313" key="4">
    <source>
        <dbReference type="Proteomes" id="UP000663829"/>
    </source>
</evidence>
<dbReference type="EMBL" id="CAJOBC010051613">
    <property type="protein sequence ID" value="CAF4179774.1"/>
    <property type="molecule type" value="Genomic_DNA"/>
</dbReference>
<name>A0A815FGG1_9BILA</name>